<dbReference type="InterPro" id="IPR006124">
    <property type="entry name" value="Metalloenzyme"/>
</dbReference>
<dbReference type="Gene3D" id="3.40.720.10">
    <property type="entry name" value="Alkaline Phosphatase, subunit A"/>
    <property type="match status" value="2"/>
</dbReference>
<dbReference type="Pfam" id="PF10143">
    <property type="entry name" value="PhosphMutase"/>
    <property type="match status" value="1"/>
</dbReference>
<comment type="caution">
    <text evidence="7">The sequence shown here is derived from an EMBL/GenBank/DDBJ whole genome shotgun (WGS) entry which is preliminary data.</text>
</comment>
<evidence type="ECO:0000256" key="2">
    <source>
        <dbReference type="ARBA" id="ARBA00002315"/>
    </source>
</evidence>
<dbReference type="CDD" id="cd16011">
    <property type="entry name" value="iPGM_like"/>
    <property type="match status" value="1"/>
</dbReference>
<evidence type="ECO:0000256" key="1">
    <source>
        <dbReference type="ARBA" id="ARBA00000370"/>
    </source>
</evidence>
<sequence length="426" mass="44909">MDAEGKCKGLFIILDGVGDRPSAVLAGKTSLERAATPNLDQLVARGLGGMIDPLFPGVPVGTHVGTAILFGLSPSRARSLARGPVEAAGIELEPEAGDLLMRCNLATLEPDGEKFVIRDRRAGRINAGAEELAASLSDIDLGEGVTARLMPATQHRMVLQLSGGQFSANVTDTDPGGGAPHGMVLNSRGSDSSDSLAENTAEAINRFTRIAQEKLEGHPVNRKRTELGLPPANGVICRSAGVMDPLESIFNRFGVKAAVVAGESTVLGLGRLFGYTVHSDPRFNSLPTTDLEAKVEAAAMLLESHDLVFMHIKGPDICSHDHDPEGKARLLERIDSALAPLLSRELVVAVTGDHSTDCDSGRHTGDPVPSILYSPGGRRDGVAQYGESSCIVGGLGRISGTSLVASVLDAMGWSENYKPRHEPLYY</sequence>
<reference evidence="7 8" key="1">
    <citation type="submission" date="2016-11" db="EMBL/GenBank/DDBJ databases">
        <title>Mixed transmission modes and dynamic genome evolution in an obligate animal-bacterial symbiosis.</title>
        <authorList>
            <person name="Russell S.L."/>
            <person name="Corbett-Detig R.B."/>
            <person name="Cavanaugh C.M."/>
        </authorList>
    </citation>
    <scope>NUCLEOTIDE SEQUENCE [LARGE SCALE GENOMIC DNA]</scope>
    <source>
        <strain evidence="7">Se-Cadez</strain>
    </source>
</reference>
<evidence type="ECO:0000259" key="6">
    <source>
        <dbReference type="Pfam" id="PF01676"/>
    </source>
</evidence>
<accession>A0A1T2KTG3</accession>
<dbReference type="Pfam" id="PF01676">
    <property type="entry name" value="Metalloenzyme"/>
    <property type="match status" value="1"/>
</dbReference>
<keyword evidence="8" id="KW-1185">Reference proteome</keyword>
<dbReference type="OrthoDB" id="9803751at2"/>
<dbReference type="GO" id="GO:0046872">
    <property type="term" value="F:metal ion binding"/>
    <property type="evidence" value="ECO:0007669"/>
    <property type="project" value="InterPro"/>
</dbReference>
<comment type="function">
    <text evidence="2">Catalyzes the interconversion of 2-phosphoglycerate and 3-phosphoglycerate.</text>
</comment>
<evidence type="ECO:0000256" key="4">
    <source>
        <dbReference type="ARBA" id="ARBA00005524"/>
    </source>
</evidence>
<dbReference type="Gene3D" id="3.30.70.2130">
    <property type="entry name" value="Metalloenzyme domain"/>
    <property type="match status" value="1"/>
</dbReference>
<dbReference type="PIRSF" id="PIRSF006392">
    <property type="entry name" value="IPGAM_arch"/>
    <property type="match status" value="1"/>
</dbReference>
<protein>
    <recommendedName>
        <fullName evidence="6">Metalloenzyme domain-containing protein</fullName>
    </recommendedName>
</protein>
<dbReference type="EMBL" id="MPRJ01000053">
    <property type="protein sequence ID" value="OOZ36143.1"/>
    <property type="molecule type" value="Genomic_DNA"/>
</dbReference>
<feature type="domain" description="Metalloenzyme" evidence="6">
    <location>
        <begin position="9"/>
        <end position="404"/>
    </location>
</feature>
<dbReference type="GO" id="GO:0004619">
    <property type="term" value="F:phosphoglycerate mutase activity"/>
    <property type="evidence" value="ECO:0007669"/>
    <property type="project" value="UniProtKB-EC"/>
</dbReference>
<dbReference type="RefSeq" id="WP_078487611.1">
    <property type="nucleotide sequence ID" value="NZ_MPRJ01000053.1"/>
</dbReference>
<dbReference type="InterPro" id="IPR042253">
    <property type="entry name" value="Pglycerate_mutase_ApgM_sf"/>
</dbReference>
<dbReference type="GO" id="GO:0006096">
    <property type="term" value="P:glycolytic process"/>
    <property type="evidence" value="ECO:0007669"/>
    <property type="project" value="UniProtKB-KW"/>
</dbReference>
<keyword evidence="5" id="KW-0324">Glycolysis</keyword>
<dbReference type="InterPro" id="IPR004456">
    <property type="entry name" value="Pglycerate_mutase_ApgM"/>
</dbReference>
<comment type="pathway">
    <text evidence="3">Carbohydrate degradation.</text>
</comment>
<evidence type="ECO:0000256" key="5">
    <source>
        <dbReference type="ARBA" id="ARBA00023152"/>
    </source>
</evidence>
<dbReference type="PANTHER" id="PTHR31209">
    <property type="entry name" value="COFACTOR-INDEPENDENT PHOSPHOGLYCERATE MUTASE"/>
    <property type="match status" value="1"/>
</dbReference>
<comment type="similarity">
    <text evidence="4">Belongs to the BPG-independent phosphoglycerate mutase family. A-PGAM subfamily.</text>
</comment>
<organism evidence="7 8">
    <name type="scientific">Solemya velesiana gill symbiont</name>
    <dbReference type="NCBI Taxonomy" id="1918948"/>
    <lineage>
        <taxon>Bacteria</taxon>
        <taxon>Pseudomonadati</taxon>
        <taxon>Pseudomonadota</taxon>
        <taxon>Gammaproteobacteria</taxon>
        <taxon>sulfur-oxidizing symbionts</taxon>
    </lineage>
</organism>
<dbReference type="NCBIfam" id="TIGR00306">
    <property type="entry name" value="apgM"/>
    <property type="match status" value="1"/>
</dbReference>
<evidence type="ECO:0000313" key="8">
    <source>
        <dbReference type="Proteomes" id="UP000190896"/>
    </source>
</evidence>
<name>A0A1T2KTG3_9GAMM</name>
<dbReference type="AlphaFoldDB" id="A0A1T2KTG3"/>
<comment type="catalytic activity">
    <reaction evidence="1">
        <text>(2R)-2-phosphoglycerate = (2R)-3-phosphoglycerate</text>
        <dbReference type="Rhea" id="RHEA:15901"/>
        <dbReference type="ChEBI" id="CHEBI:58272"/>
        <dbReference type="ChEBI" id="CHEBI:58289"/>
        <dbReference type="EC" id="5.4.2.12"/>
    </reaction>
</comment>
<evidence type="ECO:0000256" key="3">
    <source>
        <dbReference type="ARBA" id="ARBA00004921"/>
    </source>
</evidence>
<gene>
    <name evidence="7" type="ORF">BOW51_08590</name>
</gene>
<proteinExistence type="inferred from homology"/>
<evidence type="ECO:0000313" key="7">
    <source>
        <dbReference type="EMBL" id="OOZ36143.1"/>
    </source>
</evidence>
<dbReference type="SUPFAM" id="SSF53649">
    <property type="entry name" value="Alkaline phosphatase-like"/>
    <property type="match status" value="1"/>
</dbReference>
<dbReference type="Proteomes" id="UP000190896">
    <property type="component" value="Unassembled WGS sequence"/>
</dbReference>
<dbReference type="PANTHER" id="PTHR31209:SF0">
    <property type="entry name" value="METALLOENZYME DOMAIN-CONTAINING PROTEIN"/>
    <property type="match status" value="1"/>
</dbReference>
<dbReference type="InterPro" id="IPR017850">
    <property type="entry name" value="Alkaline_phosphatase_core_sf"/>
</dbReference>